<accession>A0ABN6P0T1</accession>
<reference evidence="1 2" key="1">
    <citation type="journal article" date="2016" name="Microbes Environ.">
        <title>Phylogenetically diverse aerobic anoxygenic phototrophic bacteria isolated from epilithic biofilms in Tama river, Japan.</title>
        <authorList>
            <person name="Hirose S."/>
            <person name="Matsuura K."/>
            <person name="Haruta S."/>
        </authorList>
    </citation>
    <scope>NUCLEOTIDE SEQUENCE [LARGE SCALE GENOMIC DNA]</scope>
    <source>
        <strain evidence="1 2">S08</strain>
    </source>
</reference>
<dbReference type="Proteomes" id="UP000831327">
    <property type="component" value="Chromosome"/>
</dbReference>
<keyword evidence="2" id="KW-1185">Reference proteome</keyword>
<name>A0ABN6P0T1_9PROT</name>
<dbReference type="EMBL" id="AP025637">
    <property type="protein sequence ID" value="BDG71976.1"/>
    <property type="molecule type" value="Genomic_DNA"/>
</dbReference>
<protein>
    <submittedName>
        <fullName evidence="1">Uncharacterized protein</fullName>
    </submittedName>
</protein>
<gene>
    <name evidence="1" type="ORF">Rmf_19050</name>
</gene>
<sequence>MPDILDAMPPRHTDKRIGRLVRRFGVKTLFSISDAAQVLQIDDLRAWKLLYIGDLADSSYRVARNNGRLWCLQVNPFVPAAQAWASQYRSVMAALPPPFSADQFSKAAGIPFAAGNTILSVMAQYGHLVTGRLEEVGGNALYRLPPRKVIHAGHLEHA</sequence>
<evidence type="ECO:0000313" key="2">
    <source>
        <dbReference type="Proteomes" id="UP000831327"/>
    </source>
</evidence>
<proteinExistence type="predicted"/>
<evidence type="ECO:0000313" key="1">
    <source>
        <dbReference type="EMBL" id="BDG71976.1"/>
    </source>
</evidence>
<organism evidence="1 2">
    <name type="scientific">Roseomonas fluvialis</name>
    <dbReference type="NCBI Taxonomy" id="1750527"/>
    <lineage>
        <taxon>Bacteria</taxon>
        <taxon>Pseudomonadati</taxon>
        <taxon>Pseudomonadota</taxon>
        <taxon>Alphaproteobacteria</taxon>
        <taxon>Acetobacterales</taxon>
        <taxon>Roseomonadaceae</taxon>
        <taxon>Roseomonas</taxon>
    </lineage>
</organism>
<dbReference type="RefSeq" id="WP_244459196.1">
    <property type="nucleotide sequence ID" value="NZ_AP025637.1"/>
</dbReference>